<dbReference type="Pfam" id="PF02604">
    <property type="entry name" value="PhdYeFM_antitox"/>
    <property type="match status" value="1"/>
</dbReference>
<protein>
    <recommendedName>
        <fullName evidence="2">Antitoxin</fullName>
    </recommendedName>
</protein>
<dbReference type="SUPFAM" id="SSF143120">
    <property type="entry name" value="YefM-like"/>
    <property type="match status" value="1"/>
</dbReference>
<dbReference type="KEGG" id="nkf:Nkreftii_001565"/>
<comment type="similarity">
    <text evidence="1 2">Belongs to the phD/YefM antitoxin family.</text>
</comment>
<evidence type="ECO:0000313" key="4">
    <source>
        <dbReference type="Proteomes" id="UP000593737"/>
    </source>
</evidence>
<organism evidence="3 4">
    <name type="scientific">Candidatus Nitrospira kreftii</name>
    <dbReference type="NCBI Taxonomy" id="2652173"/>
    <lineage>
        <taxon>Bacteria</taxon>
        <taxon>Pseudomonadati</taxon>
        <taxon>Nitrospirota</taxon>
        <taxon>Nitrospiria</taxon>
        <taxon>Nitrospirales</taxon>
        <taxon>Nitrospiraceae</taxon>
        <taxon>Nitrospira</taxon>
    </lineage>
</organism>
<gene>
    <name evidence="3" type="ORF">Nkreftii_001565</name>
</gene>
<dbReference type="Proteomes" id="UP000593737">
    <property type="component" value="Chromosome"/>
</dbReference>
<evidence type="ECO:0000256" key="1">
    <source>
        <dbReference type="ARBA" id="ARBA00009981"/>
    </source>
</evidence>
<dbReference type="AlphaFoldDB" id="A0A7S8FDG7"/>
<evidence type="ECO:0000256" key="2">
    <source>
        <dbReference type="RuleBase" id="RU362080"/>
    </source>
</evidence>
<accession>A0A7S8FDG7</accession>
<name>A0A7S8FDG7_9BACT</name>
<proteinExistence type="inferred from homology"/>
<dbReference type="Gene3D" id="3.40.1620.10">
    <property type="entry name" value="YefM-like domain"/>
    <property type="match status" value="1"/>
</dbReference>
<reference evidence="3 4" key="1">
    <citation type="journal article" date="2020" name="ISME J.">
        <title>Enrichment and physiological characterization of a novel comammox Nitrospira indicates ammonium inhibition of complete nitrification.</title>
        <authorList>
            <person name="Sakoula D."/>
            <person name="Koch H."/>
            <person name="Frank J."/>
            <person name="Jetten M.S.M."/>
            <person name="van Kessel M.A.H.J."/>
            <person name="Lucker S."/>
        </authorList>
    </citation>
    <scope>NUCLEOTIDE SEQUENCE [LARGE SCALE GENOMIC DNA]</scope>
    <source>
        <strain evidence="3">Comreactor17</strain>
    </source>
</reference>
<comment type="function">
    <text evidence="2">Antitoxin component of a type II toxin-antitoxin (TA) system.</text>
</comment>
<dbReference type="EMBL" id="CP047423">
    <property type="protein sequence ID" value="QPD03791.1"/>
    <property type="molecule type" value="Genomic_DNA"/>
</dbReference>
<dbReference type="InterPro" id="IPR006442">
    <property type="entry name" value="Antitoxin_Phd/YefM"/>
</dbReference>
<evidence type="ECO:0000313" key="3">
    <source>
        <dbReference type="EMBL" id="QPD03791.1"/>
    </source>
</evidence>
<dbReference type="InterPro" id="IPR036165">
    <property type="entry name" value="YefM-like_sf"/>
</dbReference>
<sequence length="97" mass="11156">MAVAYKKEEILSASRVARSFGKVLTDLKAQHRRRVVVLKNNRVEAVILPVDDYEKMAEALDLLEHIEIHRLVTQRARKKGKKTVPLESLLKEQRLAV</sequence>